<feature type="compositionally biased region" description="Acidic residues" evidence="1">
    <location>
        <begin position="190"/>
        <end position="207"/>
    </location>
</feature>
<dbReference type="AlphaFoldDB" id="A0A7X5LMN9"/>
<protein>
    <recommendedName>
        <fullName evidence="5">Lipoprotein</fullName>
    </recommendedName>
</protein>
<keyword evidence="2" id="KW-0732">Signal</keyword>
<evidence type="ECO:0000313" key="4">
    <source>
        <dbReference type="Proteomes" id="UP000470213"/>
    </source>
</evidence>
<feature type="signal peptide" evidence="2">
    <location>
        <begin position="1"/>
        <end position="20"/>
    </location>
</feature>
<proteinExistence type="predicted"/>
<organism evidence="3 4">
    <name type="scientific">Alteromonas profundi</name>
    <dbReference type="NCBI Taxonomy" id="2696062"/>
    <lineage>
        <taxon>Bacteria</taxon>
        <taxon>Pseudomonadati</taxon>
        <taxon>Pseudomonadota</taxon>
        <taxon>Gammaproteobacteria</taxon>
        <taxon>Alteromonadales</taxon>
        <taxon>Alteromonadaceae</taxon>
        <taxon>Alteromonas/Salinimonas group</taxon>
        <taxon>Alteromonas</taxon>
    </lineage>
</organism>
<dbReference type="RefSeq" id="WP_163086638.1">
    <property type="nucleotide sequence ID" value="NZ_JAAAWN010000019.1"/>
</dbReference>
<evidence type="ECO:0008006" key="5">
    <source>
        <dbReference type="Google" id="ProtNLM"/>
    </source>
</evidence>
<feature type="region of interest" description="Disordered" evidence="1">
    <location>
        <begin position="183"/>
        <end position="207"/>
    </location>
</feature>
<gene>
    <name evidence="3" type="ORF">GTH32_13605</name>
</gene>
<evidence type="ECO:0000256" key="2">
    <source>
        <dbReference type="SAM" id="SignalP"/>
    </source>
</evidence>
<feature type="chain" id="PRO_5031363091" description="Lipoprotein" evidence="2">
    <location>
        <begin position="21"/>
        <end position="480"/>
    </location>
</feature>
<accession>A0A7X5LMN9</accession>
<keyword evidence="4" id="KW-1185">Reference proteome</keyword>
<dbReference type="PROSITE" id="PS51257">
    <property type="entry name" value="PROKAR_LIPOPROTEIN"/>
    <property type="match status" value="1"/>
</dbReference>
<reference evidence="3 4" key="1">
    <citation type="submission" date="2020-01" db="EMBL/GenBank/DDBJ databases">
        <authorList>
            <person name="Chen J."/>
            <person name="Zhu S."/>
            <person name="Yang J."/>
        </authorList>
    </citation>
    <scope>NUCLEOTIDE SEQUENCE [LARGE SCALE GENOMIC DNA]</scope>
    <source>
        <strain evidence="3 4">345S023</strain>
    </source>
</reference>
<name>A0A7X5LMN9_9ALTE</name>
<evidence type="ECO:0000313" key="3">
    <source>
        <dbReference type="EMBL" id="NDV92212.1"/>
    </source>
</evidence>
<evidence type="ECO:0000256" key="1">
    <source>
        <dbReference type="SAM" id="MobiDB-lite"/>
    </source>
</evidence>
<dbReference type="EMBL" id="JAAAWN010000019">
    <property type="protein sequence ID" value="NDV92212.1"/>
    <property type="molecule type" value="Genomic_DNA"/>
</dbReference>
<sequence>MKKVALLSLTTILLAGCASTSGESPLTSLTNSLKPDSEISKFDLTLATGNLAEAESISLDEADYDEEENILDDQFWGMQAASIYRFKKDYEASNQFFDLIEDVMYQEDTEGTLTNISETLTSSLTNDTFLDYEQSVYDSIMVNTYKALNFTAMGDFQNARVEWNRADDRQRRAADYFAKRINEKRQQQQEEAEKELEENADSGEIEVDQSLSKAEELLAEQNIDMSDWAAYEGYINPFSTFMHGLFFMLNAQDNSDLNKAIDSFKRVSEITQTNVASNTLSLAEDILRGNKSVSNLSNVWVVFENGEMAKKEEFRIDLPVFIASENVNYAGVALPKIKENTDYFSFLSVNGQRSEIVADMDRIFKAEFKEEWPIILTREITRSVIKTVVQKQVNDKNIWLGMAAGALQAVTTQADTRTWSTLPKNFQALMLENDGSGQLVIESPGFAQALTVDIDPTKKNIVYVKAINQSLTPAVEVISI</sequence>
<comment type="caution">
    <text evidence="3">The sequence shown here is derived from an EMBL/GenBank/DDBJ whole genome shotgun (WGS) entry which is preliminary data.</text>
</comment>
<dbReference type="Proteomes" id="UP000470213">
    <property type="component" value="Unassembled WGS sequence"/>
</dbReference>